<dbReference type="InterPro" id="IPR036291">
    <property type="entry name" value="NAD(P)-bd_dom_sf"/>
</dbReference>
<accession>A0AA35R8L7</accession>
<dbReference type="PANTHER" id="PTHR42879">
    <property type="entry name" value="3-OXOACYL-(ACYL-CARRIER-PROTEIN) REDUCTASE"/>
    <property type="match status" value="1"/>
</dbReference>
<evidence type="ECO:0000313" key="8">
    <source>
        <dbReference type="Proteomes" id="UP001174909"/>
    </source>
</evidence>
<dbReference type="GO" id="GO:0004316">
    <property type="term" value="F:3-oxoacyl-[acyl-carrier-protein] reductase (NADPH) activity"/>
    <property type="evidence" value="ECO:0007669"/>
    <property type="project" value="UniProtKB-EC"/>
</dbReference>
<dbReference type="EMBL" id="CASHTH010000683">
    <property type="protein sequence ID" value="CAI8006367.1"/>
    <property type="molecule type" value="Genomic_DNA"/>
</dbReference>
<reference evidence="7" key="1">
    <citation type="submission" date="2023-03" db="EMBL/GenBank/DDBJ databases">
        <authorList>
            <person name="Steffen K."/>
            <person name="Cardenas P."/>
        </authorList>
    </citation>
    <scope>NUCLEOTIDE SEQUENCE</scope>
</reference>
<dbReference type="PRINTS" id="PR00081">
    <property type="entry name" value="GDHRDH"/>
</dbReference>
<protein>
    <recommendedName>
        <fullName evidence="2">3-oxoacyl-[acyl-carrier-protein] reductase</fullName>
        <ecNumber evidence="2">1.1.1.100</ecNumber>
    </recommendedName>
</protein>
<dbReference type="EC" id="1.1.1.100" evidence="2"/>
<dbReference type="AlphaFoldDB" id="A0AA35R8L7"/>
<dbReference type="SMART" id="SM00822">
    <property type="entry name" value="PKS_KR"/>
    <property type="match status" value="1"/>
</dbReference>
<evidence type="ECO:0000256" key="4">
    <source>
        <dbReference type="ARBA" id="ARBA00048508"/>
    </source>
</evidence>
<dbReference type="SUPFAM" id="SSF51735">
    <property type="entry name" value="NAD(P)-binding Rossmann-fold domains"/>
    <property type="match status" value="1"/>
</dbReference>
<feature type="domain" description="Ketoreductase" evidence="6">
    <location>
        <begin position="6"/>
        <end position="186"/>
    </location>
</feature>
<keyword evidence="3" id="KW-0560">Oxidoreductase</keyword>
<evidence type="ECO:0000256" key="5">
    <source>
        <dbReference type="RuleBase" id="RU000363"/>
    </source>
</evidence>
<dbReference type="Gene3D" id="3.40.50.720">
    <property type="entry name" value="NAD(P)-binding Rossmann-like Domain"/>
    <property type="match status" value="1"/>
</dbReference>
<dbReference type="InterPro" id="IPR002347">
    <property type="entry name" value="SDR_fam"/>
</dbReference>
<dbReference type="Proteomes" id="UP001174909">
    <property type="component" value="Unassembled WGS sequence"/>
</dbReference>
<sequence length="211" mass="22356">MRYKGRVALVTGASRGIGKATALKLASEGATVAVHYSRAVEKAEAVCEQIRGLGQKAMPVQADIADRDAVNRMVTTVTEELGTIELLVNNAGDVGDMAFDELAPEHWDRIIAINLTGPFNVLWAVKPGMIAQQFGRIVNVSSIAALAVRPNQLPYAAAKAGVIALTKSCCAPLAPHNIRINSVAPGAIATDMLSEVSPEMVETTSVYDTTW</sequence>
<gene>
    <name evidence="7" type="ORF">GBAR_LOCUS4667</name>
</gene>
<dbReference type="PANTHER" id="PTHR42879:SF2">
    <property type="entry name" value="3-OXOACYL-[ACYL-CARRIER-PROTEIN] REDUCTASE FABG"/>
    <property type="match status" value="1"/>
</dbReference>
<evidence type="ECO:0000256" key="2">
    <source>
        <dbReference type="ARBA" id="ARBA00012948"/>
    </source>
</evidence>
<dbReference type="FunFam" id="3.40.50.720:FF:000173">
    <property type="entry name" value="3-oxoacyl-[acyl-carrier protein] reductase"/>
    <property type="match status" value="1"/>
</dbReference>
<dbReference type="InterPro" id="IPR057326">
    <property type="entry name" value="KR_dom"/>
</dbReference>
<dbReference type="Pfam" id="PF00106">
    <property type="entry name" value="adh_short"/>
    <property type="match status" value="1"/>
</dbReference>
<dbReference type="PRINTS" id="PR00080">
    <property type="entry name" value="SDRFAMILY"/>
</dbReference>
<comment type="catalytic activity">
    <reaction evidence="4">
        <text>a (3R)-hydroxyacyl-[ACP] + NADP(+) = a 3-oxoacyl-[ACP] + NADPH + H(+)</text>
        <dbReference type="Rhea" id="RHEA:17397"/>
        <dbReference type="Rhea" id="RHEA-COMP:9916"/>
        <dbReference type="Rhea" id="RHEA-COMP:9945"/>
        <dbReference type="ChEBI" id="CHEBI:15378"/>
        <dbReference type="ChEBI" id="CHEBI:57783"/>
        <dbReference type="ChEBI" id="CHEBI:58349"/>
        <dbReference type="ChEBI" id="CHEBI:78776"/>
        <dbReference type="ChEBI" id="CHEBI:78827"/>
        <dbReference type="EC" id="1.1.1.100"/>
    </reaction>
</comment>
<organism evidence="7 8">
    <name type="scientific">Geodia barretti</name>
    <name type="common">Barrett's horny sponge</name>
    <dbReference type="NCBI Taxonomy" id="519541"/>
    <lineage>
        <taxon>Eukaryota</taxon>
        <taxon>Metazoa</taxon>
        <taxon>Porifera</taxon>
        <taxon>Demospongiae</taxon>
        <taxon>Heteroscleromorpha</taxon>
        <taxon>Tetractinellida</taxon>
        <taxon>Astrophorina</taxon>
        <taxon>Geodiidae</taxon>
        <taxon>Geodia</taxon>
    </lineage>
</organism>
<name>A0AA35R8L7_GEOBA</name>
<comment type="caution">
    <text evidence="7">The sequence shown here is derived from an EMBL/GenBank/DDBJ whole genome shotgun (WGS) entry which is preliminary data.</text>
</comment>
<evidence type="ECO:0000256" key="3">
    <source>
        <dbReference type="ARBA" id="ARBA00023002"/>
    </source>
</evidence>
<evidence type="ECO:0000259" key="6">
    <source>
        <dbReference type="SMART" id="SM00822"/>
    </source>
</evidence>
<comment type="similarity">
    <text evidence="1 5">Belongs to the short-chain dehydrogenases/reductases (SDR) family.</text>
</comment>
<evidence type="ECO:0000256" key="1">
    <source>
        <dbReference type="ARBA" id="ARBA00006484"/>
    </source>
</evidence>
<proteinExistence type="inferred from homology"/>
<keyword evidence="8" id="KW-1185">Reference proteome</keyword>
<evidence type="ECO:0000313" key="7">
    <source>
        <dbReference type="EMBL" id="CAI8006367.1"/>
    </source>
</evidence>
<dbReference type="InterPro" id="IPR050259">
    <property type="entry name" value="SDR"/>
</dbReference>